<protein>
    <submittedName>
        <fullName evidence="1">Type II toxin-antitoxin system HigB family toxin</fullName>
    </submittedName>
</protein>
<dbReference type="Pfam" id="PF09907">
    <property type="entry name" value="HigB_toxin"/>
    <property type="match status" value="1"/>
</dbReference>
<proteinExistence type="predicted"/>
<dbReference type="GO" id="GO:0004519">
    <property type="term" value="F:endonuclease activity"/>
    <property type="evidence" value="ECO:0007669"/>
    <property type="project" value="InterPro"/>
</dbReference>
<reference evidence="1" key="1">
    <citation type="submission" date="2022-06" db="EMBL/GenBank/DDBJ databases">
        <title>New Polynucleobacter species.</title>
        <authorList>
            <person name="Hahn M.W."/>
        </authorList>
    </citation>
    <scope>NUCLEOTIDE SEQUENCE</scope>
    <source>
        <strain evidence="1">UK-FUSCHL-C3</strain>
    </source>
</reference>
<dbReference type="AlphaFoldDB" id="A0AAU8A2Y7"/>
<dbReference type="EMBL" id="CP099959">
    <property type="protein sequence ID" value="XCC57964.1"/>
    <property type="molecule type" value="Genomic_DNA"/>
</dbReference>
<dbReference type="GO" id="GO:0003723">
    <property type="term" value="F:RNA binding"/>
    <property type="evidence" value="ECO:0007669"/>
    <property type="project" value="InterPro"/>
</dbReference>
<dbReference type="InterPro" id="IPR018669">
    <property type="entry name" value="Toxin_HigB"/>
</dbReference>
<name>A0AAU8A2Y7_9BURK</name>
<organism evidence="1">
    <name type="scientific">Polynucleobacter sp. UK-FUSCHL-C3</name>
    <dbReference type="NCBI Taxonomy" id="2955208"/>
    <lineage>
        <taxon>Bacteria</taxon>
        <taxon>Pseudomonadati</taxon>
        <taxon>Pseudomonadota</taxon>
        <taxon>Betaproteobacteria</taxon>
        <taxon>Burkholderiales</taxon>
        <taxon>Burkholderiaceae</taxon>
        <taxon>Polynucleobacter</taxon>
    </lineage>
</organism>
<sequence length="102" mass="11660">MRVIAKKTLVIFWKKYKDSEQPLKSLYDEAINANWKAPSDIKAHYKSASFVGNNRVIFNIAGNKYRLITAVAYQFGAIYIKFIGTHRQYDNVDVLKIGSEGV</sequence>
<dbReference type="RefSeq" id="WP_353439097.1">
    <property type="nucleotide sequence ID" value="NZ_CP099959.1"/>
</dbReference>
<accession>A0AAU8A2Y7</accession>
<dbReference type="GO" id="GO:0110001">
    <property type="term" value="C:toxin-antitoxin complex"/>
    <property type="evidence" value="ECO:0007669"/>
    <property type="project" value="InterPro"/>
</dbReference>
<evidence type="ECO:0000313" key="1">
    <source>
        <dbReference type="EMBL" id="XCC57964.1"/>
    </source>
</evidence>
<gene>
    <name evidence="1" type="ORF">NKE59_01355</name>
</gene>